<feature type="domain" description="Protein kinase" evidence="9">
    <location>
        <begin position="1"/>
        <end position="238"/>
    </location>
</feature>
<dbReference type="Gene3D" id="1.10.510.10">
    <property type="entry name" value="Transferase(Phosphotransferase) domain 1"/>
    <property type="match status" value="1"/>
</dbReference>
<dbReference type="InterPro" id="IPR008271">
    <property type="entry name" value="Ser/Thr_kinase_AS"/>
</dbReference>
<dbReference type="OrthoDB" id="193860at2759"/>
<dbReference type="SUPFAM" id="SSF56112">
    <property type="entry name" value="Protein kinase-like (PK-like)"/>
    <property type="match status" value="1"/>
</dbReference>
<evidence type="ECO:0000256" key="7">
    <source>
        <dbReference type="ARBA" id="ARBA00047899"/>
    </source>
</evidence>
<keyword evidence="3" id="KW-0808">Transferase</keyword>
<dbReference type="SMART" id="SM00220">
    <property type="entry name" value="S_TKc"/>
    <property type="match status" value="1"/>
</dbReference>
<dbReference type="EMBL" id="BRXZ01001313">
    <property type="protein sequence ID" value="GMH68070.1"/>
    <property type="molecule type" value="Genomic_DNA"/>
</dbReference>
<name>A0A9W7ADQ1_9STRA</name>
<comment type="catalytic activity">
    <reaction evidence="8">
        <text>L-seryl-[protein] + ATP = O-phospho-L-seryl-[protein] + ADP + H(+)</text>
        <dbReference type="Rhea" id="RHEA:17989"/>
        <dbReference type="Rhea" id="RHEA-COMP:9863"/>
        <dbReference type="Rhea" id="RHEA-COMP:11604"/>
        <dbReference type="ChEBI" id="CHEBI:15378"/>
        <dbReference type="ChEBI" id="CHEBI:29999"/>
        <dbReference type="ChEBI" id="CHEBI:30616"/>
        <dbReference type="ChEBI" id="CHEBI:83421"/>
        <dbReference type="ChEBI" id="CHEBI:456216"/>
        <dbReference type="EC" id="2.7.11.1"/>
    </reaction>
</comment>
<accession>A0A9W7ADQ1</accession>
<keyword evidence="4" id="KW-0547">Nucleotide-binding</keyword>
<proteinExistence type="predicted"/>
<dbReference type="InterPro" id="IPR011009">
    <property type="entry name" value="Kinase-like_dom_sf"/>
</dbReference>
<comment type="catalytic activity">
    <reaction evidence="7">
        <text>L-threonyl-[protein] + ATP = O-phospho-L-threonyl-[protein] + ADP + H(+)</text>
        <dbReference type="Rhea" id="RHEA:46608"/>
        <dbReference type="Rhea" id="RHEA-COMP:11060"/>
        <dbReference type="Rhea" id="RHEA-COMP:11605"/>
        <dbReference type="ChEBI" id="CHEBI:15378"/>
        <dbReference type="ChEBI" id="CHEBI:30013"/>
        <dbReference type="ChEBI" id="CHEBI:30616"/>
        <dbReference type="ChEBI" id="CHEBI:61977"/>
        <dbReference type="ChEBI" id="CHEBI:456216"/>
        <dbReference type="EC" id="2.7.11.1"/>
    </reaction>
</comment>
<reference evidence="10" key="1">
    <citation type="submission" date="2022-07" db="EMBL/GenBank/DDBJ databases">
        <title>Genome analysis of Parmales, a sister group of diatoms, reveals the evolutionary specialization of diatoms from phago-mixotrophs to photoautotrophs.</title>
        <authorList>
            <person name="Ban H."/>
            <person name="Sato S."/>
            <person name="Yoshikawa S."/>
            <person name="Kazumasa Y."/>
            <person name="Nakamura Y."/>
            <person name="Ichinomiya M."/>
            <person name="Saitoh K."/>
            <person name="Sato N."/>
            <person name="Blanc-Mathieu R."/>
            <person name="Endo H."/>
            <person name="Kuwata A."/>
            <person name="Ogata H."/>
        </authorList>
    </citation>
    <scope>NUCLEOTIDE SEQUENCE</scope>
</reference>
<keyword evidence="2" id="KW-0723">Serine/threonine-protein kinase</keyword>
<evidence type="ECO:0000259" key="9">
    <source>
        <dbReference type="PROSITE" id="PS50011"/>
    </source>
</evidence>
<dbReference type="AlphaFoldDB" id="A0A9W7ADQ1"/>
<dbReference type="GO" id="GO:0005524">
    <property type="term" value="F:ATP binding"/>
    <property type="evidence" value="ECO:0007669"/>
    <property type="project" value="UniProtKB-KW"/>
</dbReference>
<evidence type="ECO:0000256" key="2">
    <source>
        <dbReference type="ARBA" id="ARBA00022527"/>
    </source>
</evidence>
<organism evidence="10 11">
    <name type="scientific">Triparma retinervis</name>
    <dbReference type="NCBI Taxonomy" id="2557542"/>
    <lineage>
        <taxon>Eukaryota</taxon>
        <taxon>Sar</taxon>
        <taxon>Stramenopiles</taxon>
        <taxon>Ochrophyta</taxon>
        <taxon>Bolidophyceae</taxon>
        <taxon>Parmales</taxon>
        <taxon>Triparmaceae</taxon>
        <taxon>Triparma</taxon>
    </lineage>
</organism>
<evidence type="ECO:0000256" key="3">
    <source>
        <dbReference type="ARBA" id="ARBA00022679"/>
    </source>
</evidence>
<evidence type="ECO:0000256" key="1">
    <source>
        <dbReference type="ARBA" id="ARBA00012513"/>
    </source>
</evidence>
<dbReference type="PANTHER" id="PTHR43671">
    <property type="entry name" value="SERINE/THREONINE-PROTEIN KINASE NEK"/>
    <property type="match status" value="1"/>
</dbReference>
<dbReference type="GO" id="GO:0004674">
    <property type="term" value="F:protein serine/threonine kinase activity"/>
    <property type="evidence" value="ECO:0007669"/>
    <property type="project" value="UniProtKB-KW"/>
</dbReference>
<dbReference type="InterPro" id="IPR050660">
    <property type="entry name" value="NEK_Ser/Thr_kinase"/>
</dbReference>
<evidence type="ECO:0000256" key="8">
    <source>
        <dbReference type="ARBA" id="ARBA00048679"/>
    </source>
</evidence>
<evidence type="ECO:0000256" key="6">
    <source>
        <dbReference type="ARBA" id="ARBA00022840"/>
    </source>
</evidence>
<keyword evidence="11" id="KW-1185">Reference proteome</keyword>
<dbReference type="GO" id="GO:0005634">
    <property type="term" value="C:nucleus"/>
    <property type="evidence" value="ECO:0007669"/>
    <property type="project" value="TreeGrafter"/>
</dbReference>
<dbReference type="EC" id="2.7.11.1" evidence="1"/>
<dbReference type="Pfam" id="PF00069">
    <property type="entry name" value="Pkinase"/>
    <property type="match status" value="1"/>
</dbReference>
<dbReference type="Proteomes" id="UP001165082">
    <property type="component" value="Unassembled WGS sequence"/>
</dbReference>
<sequence length="241" mass="26910">MERCDGDLQELIRSWAGSGEQKWGEDPGTPEKMRILAQITAAVAHIHEVAPVALIHRDLKPENVFIAHVEHPETENLHLHVKIGDMGLSDDTDDEEKGFAGTPGYIAPEMYQFYDEEIEDYDEGVDIWSVGMLMLDLLAVGQFDRAEGASAGYQILLESDLETDEEADEYDTSVVLLREGAAKTMKKIWAAEGVKGEDKGVVALLKKFLTVNPDKRSSARELLEGKVLSSVEPKEEYMDMW</sequence>
<evidence type="ECO:0000313" key="11">
    <source>
        <dbReference type="Proteomes" id="UP001165082"/>
    </source>
</evidence>
<dbReference type="InterPro" id="IPR000719">
    <property type="entry name" value="Prot_kinase_dom"/>
</dbReference>
<evidence type="ECO:0000313" key="10">
    <source>
        <dbReference type="EMBL" id="GMH68070.1"/>
    </source>
</evidence>
<dbReference type="PROSITE" id="PS50011">
    <property type="entry name" value="PROTEIN_KINASE_DOM"/>
    <property type="match status" value="1"/>
</dbReference>
<keyword evidence="5" id="KW-0418">Kinase</keyword>
<dbReference type="PROSITE" id="PS00108">
    <property type="entry name" value="PROTEIN_KINASE_ST"/>
    <property type="match status" value="1"/>
</dbReference>
<evidence type="ECO:0000256" key="5">
    <source>
        <dbReference type="ARBA" id="ARBA00022777"/>
    </source>
</evidence>
<protein>
    <recommendedName>
        <fullName evidence="1">non-specific serine/threonine protein kinase</fullName>
        <ecNumber evidence="1">2.7.11.1</ecNumber>
    </recommendedName>
</protein>
<evidence type="ECO:0000256" key="4">
    <source>
        <dbReference type="ARBA" id="ARBA00022741"/>
    </source>
</evidence>
<comment type="caution">
    <text evidence="10">The sequence shown here is derived from an EMBL/GenBank/DDBJ whole genome shotgun (WGS) entry which is preliminary data.</text>
</comment>
<gene>
    <name evidence="10" type="ORF">TrRE_jg12273</name>
</gene>
<keyword evidence="6" id="KW-0067">ATP-binding</keyword>
<dbReference type="PANTHER" id="PTHR43671:SF98">
    <property type="entry name" value="SERINE_THREONINE-PROTEIN KINASE NEK11"/>
    <property type="match status" value="1"/>
</dbReference>